<dbReference type="SUPFAM" id="SSF53927">
    <property type="entry name" value="Cytidine deaminase-like"/>
    <property type="match status" value="1"/>
</dbReference>
<dbReference type="Gene3D" id="3.40.140.10">
    <property type="entry name" value="Cytidine Deaminase, domain 2"/>
    <property type="match status" value="1"/>
</dbReference>
<dbReference type="OrthoDB" id="9802676at2"/>
<dbReference type="KEGG" id="ccot:CCAX7_21720"/>
<dbReference type="GO" id="GO:0003824">
    <property type="term" value="F:catalytic activity"/>
    <property type="evidence" value="ECO:0007669"/>
    <property type="project" value="InterPro"/>
</dbReference>
<gene>
    <name evidence="1" type="ORF">CCAX7_21720</name>
</gene>
<organism evidence="1 2">
    <name type="scientific">Capsulimonas corticalis</name>
    <dbReference type="NCBI Taxonomy" id="2219043"/>
    <lineage>
        <taxon>Bacteria</taxon>
        <taxon>Bacillati</taxon>
        <taxon>Armatimonadota</taxon>
        <taxon>Armatimonadia</taxon>
        <taxon>Capsulimonadales</taxon>
        <taxon>Capsulimonadaceae</taxon>
        <taxon>Capsulimonas</taxon>
    </lineage>
</organism>
<reference evidence="1 2" key="1">
    <citation type="journal article" date="2019" name="Int. J. Syst. Evol. Microbiol.">
        <title>Capsulimonas corticalis gen. nov., sp. nov., an aerobic capsulated bacterium, of a novel bacterial order, Capsulimonadales ord. nov., of the class Armatimonadia of the phylum Armatimonadetes.</title>
        <authorList>
            <person name="Li J."/>
            <person name="Kudo C."/>
            <person name="Tonouchi A."/>
        </authorList>
    </citation>
    <scope>NUCLEOTIDE SEQUENCE [LARGE SCALE GENOMIC DNA]</scope>
    <source>
        <strain evidence="1 2">AX-7</strain>
    </source>
</reference>
<accession>A0A402D213</accession>
<proteinExistence type="predicted"/>
<dbReference type="Proteomes" id="UP000287394">
    <property type="component" value="Chromosome"/>
</dbReference>
<evidence type="ECO:0000313" key="1">
    <source>
        <dbReference type="EMBL" id="BDI30121.1"/>
    </source>
</evidence>
<dbReference type="InterPro" id="IPR016193">
    <property type="entry name" value="Cytidine_deaminase-like"/>
</dbReference>
<sequence length="104" mass="11361">MTALSRKMADDAILVSTPEPCVMRLGAAMEAGVKTVIFGLQAPADNGTQRVRPPDSPETSMPEIIGGVLPHESRRLFEQWLIGKEGSEQAKFVEQLLALTDRKK</sequence>
<evidence type="ECO:0000313" key="2">
    <source>
        <dbReference type="Proteomes" id="UP000287394"/>
    </source>
</evidence>
<name>A0A402D213_9BACT</name>
<dbReference type="EMBL" id="AP025739">
    <property type="protein sequence ID" value="BDI30121.1"/>
    <property type="molecule type" value="Genomic_DNA"/>
</dbReference>
<dbReference type="RefSeq" id="WP_125206207.1">
    <property type="nucleotide sequence ID" value="NZ_AP025739.1"/>
</dbReference>
<dbReference type="AlphaFoldDB" id="A0A402D213"/>
<keyword evidence="2" id="KW-1185">Reference proteome</keyword>
<protein>
    <submittedName>
        <fullName evidence="1">Uncharacterized protein</fullName>
    </submittedName>
</protein>